<evidence type="ECO:0000256" key="1">
    <source>
        <dbReference type="SAM" id="MobiDB-lite"/>
    </source>
</evidence>
<reference evidence="2 3" key="1">
    <citation type="submission" date="2018-03" db="EMBL/GenBank/DDBJ databases">
        <title>Actinopolyspora mortivallis from Sahara, screening for active biomolecules.</title>
        <authorList>
            <person name="Selama O."/>
            <person name="Wellington E.M.H."/>
            <person name="Hacene H."/>
        </authorList>
    </citation>
    <scope>NUCLEOTIDE SEQUENCE [LARGE SCALE GENOMIC DNA]</scope>
    <source>
        <strain evidence="2 3">M5A</strain>
    </source>
</reference>
<proteinExistence type="predicted"/>
<dbReference type="InParanoid" id="A0A2T0GUY1"/>
<evidence type="ECO:0000313" key="2">
    <source>
        <dbReference type="EMBL" id="PRW62833.1"/>
    </source>
</evidence>
<gene>
    <name evidence="2" type="ORF">CEP50_13410</name>
</gene>
<dbReference type="EMBL" id="PVSR01000024">
    <property type="protein sequence ID" value="PRW62833.1"/>
    <property type="molecule type" value="Genomic_DNA"/>
</dbReference>
<evidence type="ECO:0000313" key="3">
    <source>
        <dbReference type="Proteomes" id="UP000239352"/>
    </source>
</evidence>
<sequence>MDFEKPEGDVAEQAQYYGDPAEENELPSASAESELHPDADPADLVEQEIVVPTEEDYEQG</sequence>
<dbReference type="AlphaFoldDB" id="A0A2T0GUY1"/>
<comment type="caution">
    <text evidence="2">The sequence shown here is derived from an EMBL/GenBank/DDBJ whole genome shotgun (WGS) entry which is preliminary data.</text>
</comment>
<dbReference type="RefSeq" id="WP_106114294.1">
    <property type="nucleotide sequence ID" value="NZ_PVSR01000024.1"/>
</dbReference>
<feature type="region of interest" description="Disordered" evidence="1">
    <location>
        <begin position="1"/>
        <end position="41"/>
    </location>
</feature>
<keyword evidence="3" id="KW-1185">Reference proteome</keyword>
<protein>
    <submittedName>
        <fullName evidence="2">Uncharacterized protein</fullName>
    </submittedName>
</protein>
<accession>A0A2T0GUY1</accession>
<organism evidence="2 3">
    <name type="scientific">Actinopolyspora mortivallis</name>
    <dbReference type="NCBI Taxonomy" id="33906"/>
    <lineage>
        <taxon>Bacteria</taxon>
        <taxon>Bacillati</taxon>
        <taxon>Actinomycetota</taxon>
        <taxon>Actinomycetes</taxon>
        <taxon>Actinopolysporales</taxon>
        <taxon>Actinopolysporaceae</taxon>
        <taxon>Actinopolyspora</taxon>
    </lineage>
</organism>
<dbReference type="Proteomes" id="UP000239352">
    <property type="component" value="Unassembled WGS sequence"/>
</dbReference>
<name>A0A2T0GUY1_ACTMO</name>